<keyword evidence="1" id="KW-0472">Membrane</keyword>
<evidence type="ECO:0000313" key="2">
    <source>
        <dbReference type="EMBL" id="KAJ4965187.1"/>
    </source>
</evidence>
<keyword evidence="3" id="KW-1185">Reference proteome</keyword>
<evidence type="ECO:0000256" key="1">
    <source>
        <dbReference type="SAM" id="Phobius"/>
    </source>
</evidence>
<feature type="transmembrane region" description="Helical" evidence="1">
    <location>
        <begin position="72"/>
        <end position="93"/>
    </location>
</feature>
<comment type="caution">
    <text evidence="2">The sequence shown here is derived from an EMBL/GenBank/DDBJ whole genome shotgun (WGS) entry which is preliminary data.</text>
</comment>
<organism evidence="2 3">
    <name type="scientific">Protea cynaroides</name>
    <dbReference type="NCBI Taxonomy" id="273540"/>
    <lineage>
        <taxon>Eukaryota</taxon>
        <taxon>Viridiplantae</taxon>
        <taxon>Streptophyta</taxon>
        <taxon>Embryophyta</taxon>
        <taxon>Tracheophyta</taxon>
        <taxon>Spermatophyta</taxon>
        <taxon>Magnoliopsida</taxon>
        <taxon>Proteales</taxon>
        <taxon>Proteaceae</taxon>
        <taxon>Protea</taxon>
    </lineage>
</organism>
<keyword evidence="1" id="KW-1133">Transmembrane helix</keyword>
<dbReference type="OrthoDB" id="770781at2759"/>
<evidence type="ECO:0000313" key="3">
    <source>
        <dbReference type="Proteomes" id="UP001141806"/>
    </source>
</evidence>
<dbReference type="AlphaFoldDB" id="A0A9Q0QMC5"/>
<proteinExistence type="predicted"/>
<name>A0A9Q0QMC5_9MAGN</name>
<keyword evidence="1" id="KW-0812">Transmembrane</keyword>
<dbReference type="Proteomes" id="UP001141806">
    <property type="component" value="Unassembled WGS sequence"/>
</dbReference>
<dbReference type="EMBL" id="JAMYWD010000007">
    <property type="protein sequence ID" value="KAJ4965187.1"/>
    <property type="molecule type" value="Genomic_DNA"/>
</dbReference>
<protein>
    <submittedName>
        <fullName evidence="2">Uncharacterized protein</fullName>
    </submittedName>
</protein>
<dbReference type="PANTHER" id="PTHR33728:SF3">
    <property type="entry name" value="MULTIDRUG RESISTANCE PROTEIN"/>
    <property type="match status" value="1"/>
</dbReference>
<reference evidence="2" key="1">
    <citation type="journal article" date="2023" name="Plant J.">
        <title>The genome of the king protea, Protea cynaroides.</title>
        <authorList>
            <person name="Chang J."/>
            <person name="Duong T.A."/>
            <person name="Schoeman C."/>
            <person name="Ma X."/>
            <person name="Roodt D."/>
            <person name="Barker N."/>
            <person name="Li Z."/>
            <person name="Van de Peer Y."/>
            <person name="Mizrachi E."/>
        </authorList>
    </citation>
    <scope>NUCLEOTIDE SEQUENCE</scope>
    <source>
        <tissue evidence="2">Young leaves</tissue>
    </source>
</reference>
<gene>
    <name evidence="2" type="ORF">NE237_017036</name>
</gene>
<accession>A0A9Q0QMC5</accession>
<dbReference type="PANTHER" id="PTHR33728">
    <property type="entry name" value="CTTNBP 2 AMINO-TERMINAL-LIKE PROTEIN"/>
    <property type="match status" value="1"/>
</dbReference>
<sequence length="311" mass="34438">MFLIFQAFVKSILFFLTNIKTSQDMFVLRTMKEISSVRSKQGNIYTSSDLSPSQPEIDKDTSLKNYGSSLHAISFGFVATAILISLFLIMAIFEHLLRPKPPFSSSQDVAEGSSGSGPLQDTMHILEKLGTSQSISTSFSSDFAILMPGQQCPTFIAQPYPLSCPREGIQWPPHDQEQIGFGLMGWVAIPQVRDVQGARDWNIGGGEVATVAALQAEHMAFPFNELNRSLRFAGGQIADLANRFSIVVGEKVLVQVTSKTNTLAFLEELHLWIPELPNLYLNMSQYLMEGVSSSFKRNFNVITEKVAICLE</sequence>